<organism evidence="1 2">
    <name type="scientific">Russula earlei</name>
    <dbReference type="NCBI Taxonomy" id="71964"/>
    <lineage>
        <taxon>Eukaryota</taxon>
        <taxon>Fungi</taxon>
        <taxon>Dikarya</taxon>
        <taxon>Basidiomycota</taxon>
        <taxon>Agaricomycotina</taxon>
        <taxon>Agaricomycetes</taxon>
        <taxon>Russulales</taxon>
        <taxon>Russulaceae</taxon>
        <taxon>Russula</taxon>
    </lineage>
</organism>
<reference evidence="1" key="1">
    <citation type="submission" date="2021-03" db="EMBL/GenBank/DDBJ databases">
        <title>Evolutionary priming and transition to the ectomycorrhizal habit in an iconic lineage of mushroom-forming fungi: is preadaptation a requirement?</title>
        <authorList>
            <consortium name="DOE Joint Genome Institute"/>
            <person name="Looney B.P."/>
            <person name="Miyauchi S."/>
            <person name="Morin E."/>
            <person name="Drula E."/>
            <person name="Courty P.E."/>
            <person name="Chicoki N."/>
            <person name="Fauchery L."/>
            <person name="Kohler A."/>
            <person name="Kuo A."/>
            <person name="LaButti K."/>
            <person name="Pangilinan J."/>
            <person name="Lipzen A."/>
            <person name="Riley R."/>
            <person name="Andreopoulos W."/>
            <person name="He G."/>
            <person name="Johnson J."/>
            <person name="Barry K.W."/>
            <person name="Grigoriev I.V."/>
            <person name="Nagy L."/>
            <person name="Hibbett D."/>
            <person name="Henrissat B."/>
            <person name="Matheny P.B."/>
            <person name="Labbe J."/>
            <person name="Martin A.F."/>
        </authorList>
    </citation>
    <scope>NUCLEOTIDE SEQUENCE</scope>
    <source>
        <strain evidence="1">BPL698</strain>
    </source>
</reference>
<evidence type="ECO:0000313" key="1">
    <source>
        <dbReference type="EMBL" id="KAI9454796.1"/>
    </source>
</evidence>
<dbReference type="EMBL" id="JAGFNK010000267">
    <property type="protein sequence ID" value="KAI9454796.1"/>
    <property type="molecule type" value="Genomic_DNA"/>
</dbReference>
<dbReference type="Proteomes" id="UP001207468">
    <property type="component" value="Unassembled WGS sequence"/>
</dbReference>
<proteinExistence type="predicted"/>
<sequence>MSSNSRARTSSSNFQSIIESALRDYTEKTGVDLARYDFAHQLESCDSPDEVLWLLRNKAKKFKEYREGNRKLINFLSPIVQVIHAFAGFLGEATSLTPASPGKAIFIGVDVLLVAAIGVSSSYDALVDLFESVGSFLKRLSVYTEMPFPDRMRDILVKIMVEVLSVLALATNQIKQGRFKKFAKKLFGESDIEAVLQRLDRLTQEEARMTVAQTLEVVYGLVNNVKLVMEDGKASTDGIRQALGVFLSACLTSC</sequence>
<evidence type="ECO:0000313" key="2">
    <source>
        <dbReference type="Proteomes" id="UP001207468"/>
    </source>
</evidence>
<protein>
    <submittedName>
        <fullName evidence="1">Uncharacterized protein</fullName>
    </submittedName>
</protein>
<name>A0ACC0U015_9AGAM</name>
<keyword evidence="2" id="KW-1185">Reference proteome</keyword>
<gene>
    <name evidence="1" type="ORF">F5148DRAFT_415059</name>
</gene>
<comment type="caution">
    <text evidence="1">The sequence shown here is derived from an EMBL/GenBank/DDBJ whole genome shotgun (WGS) entry which is preliminary data.</text>
</comment>
<accession>A0ACC0U015</accession>